<keyword evidence="2" id="KW-1185">Reference proteome</keyword>
<dbReference type="EMBL" id="BMFZ01000010">
    <property type="protein sequence ID" value="GGA55852.1"/>
    <property type="molecule type" value="Genomic_DNA"/>
</dbReference>
<sequence length="85" mass="9831">MFVSGDAYVADIFPKYWLERKRELYFALFRKSMKSTGKKKTAAAASVTRLTAIKAGWILHNLCTKNSERLNSSVRILFRIMPVMR</sequence>
<accession>A0ABQ1H1X5</accession>
<protein>
    <submittedName>
        <fullName evidence="1">Uncharacterized protein</fullName>
    </submittedName>
</protein>
<evidence type="ECO:0000313" key="2">
    <source>
        <dbReference type="Proteomes" id="UP000627464"/>
    </source>
</evidence>
<organism evidence="1 2">
    <name type="scientific">Hafnia psychrotolerans</name>
    <dbReference type="NCBI Taxonomy" id="1477018"/>
    <lineage>
        <taxon>Bacteria</taxon>
        <taxon>Pseudomonadati</taxon>
        <taxon>Pseudomonadota</taxon>
        <taxon>Gammaproteobacteria</taxon>
        <taxon>Enterobacterales</taxon>
        <taxon>Hafniaceae</taxon>
        <taxon>Hafnia</taxon>
    </lineage>
</organism>
<reference evidence="2" key="1">
    <citation type="journal article" date="2019" name="Int. J. Syst. Evol. Microbiol.">
        <title>The Global Catalogue of Microorganisms (GCM) 10K type strain sequencing project: providing services to taxonomists for standard genome sequencing and annotation.</title>
        <authorList>
            <consortium name="The Broad Institute Genomics Platform"/>
            <consortium name="The Broad Institute Genome Sequencing Center for Infectious Disease"/>
            <person name="Wu L."/>
            <person name="Ma J."/>
        </authorList>
    </citation>
    <scope>NUCLEOTIDE SEQUENCE [LARGE SCALE GENOMIC DNA]</scope>
    <source>
        <strain evidence="2">CGMCC 1.12806</strain>
    </source>
</reference>
<dbReference type="Proteomes" id="UP000627464">
    <property type="component" value="Unassembled WGS sequence"/>
</dbReference>
<name>A0ABQ1H1X5_9GAMM</name>
<comment type="caution">
    <text evidence="1">The sequence shown here is derived from an EMBL/GenBank/DDBJ whole genome shotgun (WGS) entry which is preliminary data.</text>
</comment>
<gene>
    <name evidence="1" type="ORF">GCM10011328_34110</name>
</gene>
<proteinExistence type="predicted"/>
<evidence type="ECO:0000313" key="1">
    <source>
        <dbReference type="EMBL" id="GGA55852.1"/>
    </source>
</evidence>